<evidence type="ECO:0000313" key="2">
    <source>
        <dbReference type="EMBL" id="KAF4345644.1"/>
    </source>
</evidence>
<reference evidence="2" key="2">
    <citation type="submission" date="2020-02" db="EMBL/GenBank/DDBJ databases">
        <title>Identification and distribution of gene clusters putatively required for synthesis of sphingolipid metabolism inhibitors in phylogenetically diverse species of the filamentous fungus Fusarium.</title>
        <authorList>
            <person name="Kim H.-S."/>
            <person name="Busman M."/>
            <person name="Brown D.W."/>
            <person name="Divon H."/>
            <person name="Uhlig S."/>
            <person name="Proctor R.H."/>
        </authorList>
    </citation>
    <scope>NUCLEOTIDE SEQUENCE</scope>
    <source>
        <strain evidence="2">NRRL 25174</strain>
    </source>
</reference>
<protein>
    <submittedName>
        <fullName evidence="2">Uncharacterized protein</fullName>
    </submittedName>
</protein>
<feature type="compositionally biased region" description="Basic and acidic residues" evidence="1">
    <location>
        <begin position="39"/>
        <end position="49"/>
    </location>
</feature>
<reference evidence="2" key="1">
    <citation type="journal article" date="2017" name="Mycologia">
        <title>Fusarium algeriense, sp. nov., a novel toxigenic crown rot pathogen of durum wheat from Algeria is nested in the Fusarium burgessii species complex.</title>
        <authorList>
            <person name="Laraba I."/>
            <person name="Keddad A."/>
            <person name="Boureghda H."/>
            <person name="Abdallah N."/>
            <person name="Vaughan M.M."/>
            <person name="Proctor R.H."/>
            <person name="Busman M."/>
            <person name="O'Donnell K."/>
        </authorList>
    </citation>
    <scope>NUCLEOTIDE SEQUENCE</scope>
    <source>
        <strain evidence="2">NRRL 25174</strain>
    </source>
</reference>
<name>A0A9P5E657_9HYPO</name>
<feature type="region of interest" description="Disordered" evidence="1">
    <location>
        <begin position="15"/>
        <end position="124"/>
    </location>
</feature>
<accession>A0A9P5E657</accession>
<comment type="caution">
    <text evidence="2">The sequence shown here is derived from an EMBL/GenBank/DDBJ whole genome shotgun (WGS) entry which is preliminary data.</text>
</comment>
<evidence type="ECO:0000313" key="3">
    <source>
        <dbReference type="Proteomes" id="UP000730481"/>
    </source>
</evidence>
<dbReference type="EMBL" id="PVQB02000020">
    <property type="protein sequence ID" value="KAF4345644.1"/>
    <property type="molecule type" value="Genomic_DNA"/>
</dbReference>
<feature type="compositionally biased region" description="Polar residues" evidence="1">
    <location>
        <begin position="112"/>
        <end position="124"/>
    </location>
</feature>
<keyword evidence="3" id="KW-1185">Reference proteome</keyword>
<gene>
    <name evidence="2" type="ORF">FBEOM_392</name>
</gene>
<dbReference type="OrthoDB" id="10402567at2759"/>
<organism evidence="2 3">
    <name type="scientific">Fusarium beomiforme</name>
    <dbReference type="NCBI Taxonomy" id="44412"/>
    <lineage>
        <taxon>Eukaryota</taxon>
        <taxon>Fungi</taxon>
        <taxon>Dikarya</taxon>
        <taxon>Ascomycota</taxon>
        <taxon>Pezizomycotina</taxon>
        <taxon>Sordariomycetes</taxon>
        <taxon>Hypocreomycetidae</taxon>
        <taxon>Hypocreales</taxon>
        <taxon>Nectriaceae</taxon>
        <taxon>Fusarium</taxon>
        <taxon>Fusarium burgessii species complex</taxon>
    </lineage>
</organism>
<dbReference type="Proteomes" id="UP000730481">
    <property type="component" value="Unassembled WGS sequence"/>
</dbReference>
<proteinExistence type="predicted"/>
<sequence>MSHSQFRAYDYWQNQPGNYRVPGLATSAEAPERQVTGWRSEDRARRSEVGRANNTATGNPLSPSRFPRASVRRTEPAVGGVTWGPQEEDAARRFYHSGVRGERLPPVAQVSGLASGQSSTEPIC</sequence>
<feature type="compositionally biased region" description="Polar residues" evidence="1">
    <location>
        <begin position="52"/>
        <end position="62"/>
    </location>
</feature>
<evidence type="ECO:0000256" key="1">
    <source>
        <dbReference type="SAM" id="MobiDB-lite"/>
    </source>
</evidence>
<dbReference type="AlphaFoldDB" id="A0A9P5E657"/>